<keyword evidence="2" id="KW-1185">Reference proteome</keyword>
<evidence type="ECO:0000313" key="2">
    <source>
        <dbReference type="Proteomes" id="UP001064048"/>
    </source>
</evidence>
<organism evidence="1 2">
    <name type="scientific">Choristoneura fumiferana</name>
    <name type="common">Spruce budworm moth</name>
    <name type="synonym">Archips fumiferana</name>
    <dbReference type="NCBI Taxonomy" id="7141"/>
    <lineage>
        <taxon>Eukaryota</taxon>
        <taxon>Metazoa</taxon>
        <taxon>Ecdysozoa</taxon>
        <taxon>Arthropoda</taxon>
        <taxon>Hexapoda</taxon>
        <taxon>Insecta</taxon>
        <taxon>Pterygota</taxon>
        <taxon>Neoptera</taxon>
        <taxon>Endopterygota</taxon>
        <taxon>Lepidoptera</taxon>
        <taxon>Glossata</taxon>
        <taxon>Ditrysia</taxon>
        <taxon>Tortricoidea</taxon>
        <taxon>Tortricidae</taxon>
        <taxon>Tortricinae</taxon>
        <taxon>Choristoneura</taxon>
    </lineage>
</organism>
<protein>
    <submittedName>
        <fullName evidence="1">Uncharacterized protein</fullName>
    </submittedName>
</protein>
<name>A0ACC0JGQ1_CHOFU</name>
<comment type="caution">
    <text evidence="1">The sequence shown here is derived from an EMBL/GenBank/DDBJ whole genome shotgun (WGS) entry which is preliminary data.</text>
</comment>
<accession>A0ACC0JGQ1</accession>
<dbReference type="EMBL" id="CM046125">
    <property type="protein sequence ID" value="KAI8423336.1"/>
    <property type="molecule type" value="Genomic_DNA"/>
</dbReference>
<dbReference type="Proteomes" id="UP001064048">
    <property type="component" value="Chromosome 25"/>
</dbReference>
<gene>
    <name evidence="1" type="ORF">MSG28_014350</name>
</gene>
<proteinExistence type="predicted"/>
<reference evidence="1 2" key="1">
    <citation type="journal article" date="2022" name="Genome Biol. Evol.">
        <title>The Spruce Budworm Genome: Reconstructing the Evolutionary History of Antifreeze Proteins.</title>
        <authorList>
            <person name="Beliveau C."/>
            <person name="Gagne P."/>
            <person name="Picq S."/>
            <person name="Vernygora O."/>
            <person name="Keeling C.I."/>
            <person name="Pinkney K."/>
            <person name="Doucet D."/>
            <person name="Wen F."/>
            <person name="Johnston J.S."/>
            <person name="Maaroufi H."/>
            <person name="Boyle B."/>
            <person name="Laroche J."/>
            <person name="Dewar K."/>
            <person name="Juretic N."/>
            <person name="Blackburn G."/>
            <person name="Nisole A."/>
            <person name="Brunet B."/>
            <person name="Brandao M."/>
            <person name="Lumley L."/>
            <person name="Duan J."/>
            <person name="Quan G."/>
            <person name="Lucarotti C.J."/>
            <person name="Roe A.D."/>
            <person name="Sperling F.A.H."/>
            <person name="Levesque R.C."/>
            <person name="Cusson M."/>
        </authorList>
    </citation>
    <scope>NUCLEOTIDE SEQUENCE [LARGE SCALE GENOMIC DNA]</scope>
    <source>
        <strain evidence="1">Glfc:IPQL:Cfum</strain>
    </source>
</reference>
<evidence type="ECO:0000313" key="1">
    <source>
        <dbReference type="EMBL" id="KAI8423336.1"/>
    </source>
</evidence>
<sequence length="880" mass="97690">MSPAYSKTGHGSGATDVTGENRPHSHELSYAGDRRNLDREAAHKSRSVDKAARLLGADCSRLHDPSQHQQIGPKEGLGLRNESTPSVPIVRSLLPVVDLETSQIRNVELCVETLGELVTLLAREDVGPVEADRGELARLLLPTVIRVAANMMKEENLGDEALLRRIVSILLDIVRQMSEEQYAIVVRALEAEAGGSAGLVSDALALLQALLVRPVFRAHWADMLLVQHYVMLHALRLLSITICNRLQAVDDTDAEGTAAAHATCREWFTTCASLAASRPLQLEALGAARRARVAAACGDVRRAAAALLREMWFALGELRDKERDRDAPDLLYRPCFSCRFVDIRRRTRVTDIAKRIRVELTVRAERFWSGDLGSTDDLIKAAGSRWMQAASNQGNCRSMGDHKRSFIPCLVGPFLEVSFLCDEEVRNTTIPLFFDMMQTEYNHSVSTEENSDNNLKDLESELIDKIDVLVERGSGDVAWRARFVSLCGALCNAASGGLKVEALTLVAAAARQLDTLLQYRAAALKSAISHRMLLTTKVLNFYKQIDRPHMYIRYIHKLCEMHRSCQQWAEAGLALRLHATLLSWRASPLAAPPAAPAAATERDLKRRAGAETARHAAELARLAARRAASRARRRHRADLKRRAGAETARHAAELARLAARRAASRARRRHRAGPQGGLALRLHATLLSWRASPLAAPPAAPAAATERDLKEILYLEVADLLNQGHQWEIAVEVVKELVSVYEEEALGYGPLAELHSQLASLYTSMMRTVRSHPGYFRVVYYGRGFPDHLRGEHGFVYRGNEYEQLADFKERLLDEWPDAEVLPKLDPPGEEITDSDGQCILLHRTQPACPLGQELALRFKQNREVASATPRRIVPSLRSQ</sequence>